<feature type="domain" description="RRM" evidence="8">
    <location>
        <begin position="1"/>
        <end position="76"/>
    </location>
</feature>
<dbReference type="Gene3D" id="3.30.70.330">
    <property type="match status" value="1"/>
</dbReference>
<feature type="compositionally biased region" description="Basic and acidic residues" evidence="7">
    <location>
        <begin position="120"/>
        <end position="135"/>
    </location>
</feature>
<keyword evidence="3 6" id="KW-0694">RNA-binding</keyword>
<dbReference type="GO" id="GO:0000398">
    <property type="term" value="P:mRNA splicing, via spliceosome"/>
    <property type="evidence" value="ECO:0007669"/>
    <property type="project" value="TreeGrafter"/>
</dbReference>
<keyword evidence="10" id="KW-1185">Reference proteome</keyword>
<comment type="caution">
    <text evidence="9">The sequence shown here is derived from an EMBL/GenBank/DDBJ whole genome shotgun (WGS) entry which is preliminary data.</text>
</comment>
<dbReference type="InterPro" id="IPR000504">
    <property type="entry name" value="RRM_dom"/>
</dbReference>
<dbReference type="FunFam" id="3.30.70.330:FF:000132">
    <property type="entry name" value="Small nuclear ribonucleoprotein U11/U12 subunit 35"/>
    <property type="match status" value="1"/>
</dbReference>
<evidence type="ECO:0000256" key="2">
    <source>
        <dbReference type="ARBA" id="ARBA00021080"/>
    </source>
</evidence>
<dbReference type="GO" id="GO:0003729">
    <property type="term" value="F:mRNA binding"/>
    <property type="evidence" value="ECO:0007669"/>
    <property type="project" value="TreeGrafter"/>
</dbReference>
<sequence length="167" mass="19434">YYRKTGWEIINLCFFQAFSHYGKIKKCHLVKNIVTGISRGYAFIEYYHKSDAYNAYLGANRKEIDGRRIFVDKELERVLHGWIPRRLGGGLGGKKESGQLRFGGRDRHFKMPYIAVKESSSHVDKAEGKHEDRFRPQQGKFRMQGHTDKITEISCGQGSSKRNFREK</sequence>
<evidence type="ECO:0000313" key="10">
    <source>
        <dbReference type="Proteomes" id="UP000792457"/>
    </source>
</evidence>
<evidence type="ECO:0000256" key="1">
    <source>
        <dbReference type="ARBA" id="ARBA00004123"/>
    </source>
</evidence>
<reference evidence="9" key="2">
    <citation type="submission" date="2017-10" db="EMBL/GenBank/DDBJ databases">
        <title>Ladona fulva Genome sequencing and assembly.</title>
        <authorList>
            <person name="Murali S."/>
            <person name="Richards S."/>
            <person name="Bandaranaike D."/>
            <person name="Bellair M."/>
            <person name="Blankenburg K."/>
            <person name="Chao H."/>
            <person name="Dinh H."/>
            <person name="Doddapaneni H."/>
            <person name="Dugan-Rocha S."/>
            <person name="Elkadiri S."/>
            <person name="Gnanaolivu R."/>
            <person name="Hernandez B."/>
            <person name="Skinner E."/>
            <person name="Javaid M."/>
            <person name="Lee S."/>
            <person name="Li M."/>
            <person name="Ming W."/>
            <person name="Munidasa M."/>
            <person name="Muniz J."/>
            <person name="Nguyen L."/>
            <person name="Hughes D."/>
            <person name="Osuji N."/>
            <person name="Pu L.-L."/>
            <person name="Puazo M."/>
            <person name="Qu C."/>
            <person name="Quiroz J."/>
            <person name="Raj R."/>
            <person name="Weissenberger G."/>
            <person name="Xin Y."/>
            <person name="Zou X."/>
            <person name="Han Y."/>
            <person name="Worley K."/>
            <person name="Muzny D."/>
            <person name="Gibbs R."/>
        </authorList>
    </citation>
    <scope>NUCLEOTIDE SEQUENCE</scope>
    <source>
        <strain evidence="9">Sampled in the wild</strain>
    </source>
</reference>
<dbReference type="InterPro" id="IPR012677">
    <property type="entry name" value="Nucleotide-bd_a/b_plait_sf"/>
</dbReference>
<evidence type="ECO:0000256" key="5">
    <source>
        <dbReference type="ARBA" id="ARBA00031739"/>
    </source>
</evidence>
<dbReference type="Pfam" id="PF00076">
    <property type="entry name" value="RRM_1"/>
    <property type="match status" value="1"/>
</dbReference>
<accession>A0A8K0JUG6</accession>
<feature type="non-terminal residue" evidence="9">
    <location>
        <position position="167"/>
    </location>
</feature>
<dbReference type="Proteomes" id="UP000792457">
    <property type="component" value="Unassembled WGS sequence"/>
</dbReference>
<protein>
    <recommendedName>
        <fullName evidence="2">U11/U12 small nuclear ribonucleoprotein 35 kDa protein</fullName>
    </recommendedName>
    <alternativeName>
        <fullName evidence="5">U1 snRNP-binding protein homolog</fullName>
    </alternativeName>
</protein>
<dbReference type="OrthoDB" id="6159137at2759"/>
<dbReference type="GO" id="GO:0017069">
    <property type="term" value="F:snRNA binding"/>
    <property type="evidence" value="ECO:0007669"/>
    <property type="project" value="TreeGrafter"/>
</dbReference>
<name>A0A8K0JUG6_LADFU</name>
<evidence type="ECO:0000256" key="6">
    <source>
        <dbReference type="PROSITE-ProRule" id="PRU00176"/>
    </source>
</evidence>
<comment type="subcellular location">
    <subcellularLocation>
        <location evidence="1">Nucleus</location>
    </subcellularLocation>
</comment>
<dbReference type="PANTHER" id="PTHR13952:SF6">
    <property type="entry name" value="U11_U12 SMALL NUCLEAR RIBONUCLEOPROTEIN 35 KDA PROTEIN"/>
    <property type="match status" value="1"/>
</dbReference>
<reference evidence="9" key="1">
    <citation type="submission" date="2013-04" db="EMBL/GenBank/DDBJ databases">
        <authorList>
            <person name="Qu J."/>
            <person name="Murali S.C."/>
            <person name="Bandaranaike D."/>
            <person name="Bellair M."/>
            <person name="Blankenburg K."/>
            <person name="Chao H."/>
            <person name="Dinh H."/>
            <person name="Doddapaneni H."/>
            <person name="Downs B."/>
            <person name="Dugan-Rocha S."/>
            <person name="Elkadiri S."/>
            <person name="Gnanaolivu R.D."/>
            <person name="Hernandez B."/>
            <person name="Javaid M."/>
            <person name="Jayaseelan J.C."/>
            <person name="Lee S."/>
            <person name="Li M."/>
            <person name="Ming W."/>
            <person name="Munidasa M."/>
            <person name="Muniz J."/>
            <person name="Nguyen L."/>
            <person name="Ongeri F."/>
            <person name="Osuji N."/>
            <person name="Pu L.-L."/>
            <person name="Puazo M."/>
            <person name="Qu C."/>
            <person name="Quiroz J."/>
            <person name="Raj R."/>
            <person name="Weissenberger G."/>
            <person name="Xin Y."/>
            <person name="Zou X."/>
            <person name="Han Y."/>
            <person name="Richards S."/>
            <person name="Worley K."/>
            <person name="Muzny D."/>
            <person name="Gibbs R."/>
        </authorList>
    </citation>
    <scope>NUCLEOTIDE SEQUENCE</scope>
    <source>
        <strain evidence="9">Sampled in the wild</strain>
    </source>
</reference>
<dbReference type="SUPFAM" id="SSF54928">
    <property type="entry name" value="RNA-binding domain, RBD"/>
    <property type="match status" value="1"/>
</dbReference>
<dbReference type="PROSITE" id="PS50102">
    <property type="entry name" value="RRM"/>
    <property type="match status" value="1"/>
</dbReference>
<dbReference type="AlphaFoldDB" id="A0A8K0JUG6"/>
<dbReference type="InterPro" id="IPR051183">
    <property type="entry name" value="U1_U11-U12_snRNP_70-35kDa"/>
</dbReference>
<gene>
    <name evidence="9" type="ORF">J437_LFUL003516</name>
</gene>
<dbReference type="GO" id="GO:0071011">
    <property type="term" value="C:precatalytic spliceosome"/>
    <property type="evidence" value="ECO:0007669"/>
    <property type="project" value="TreeGrafter"/>
</dbReference>
<dbReference type="EMBL" id="KZ308146">
    <property type="protein sequence ID" value="KAG8222871.1"/>
    <property type="molecule type" value="Genomic_DNA"/>
</dbReference>
<evidence type="ECO:0000256" key="7">
    <source>
        <dbReference type="SAM" id="MobiDB-lite"/>
    </source>
</evidence>
<evidence type="ECO:0000313" key="9">
    <source>
        <dbReference type="EMBL" id="KAG8222871.1"/>
    </source>
</evidence>
<dbReference type="PANTHER" id="PTHR13952">
    <property type="entry name" value="U1 SMALL NUCLEAR RIBONUCLEOPROTEIN 70 KD"/>
    <property type="match status" value="1"/>
</dbReference>
<evidence type="ECO:0000259" key="8">
    <source>
        <dbReference type="PROSITE" id="PS50102"/>
    </source>
</evidence>
<keyword evidence="4" id="KW-0539">Nucleus</keyword>
<organism evidence="9 10">
    <name type="scientific">Ladona fulva</name>
    <name type="common">Scarce chaser dragonfly</name>
    <name type="synonym">Libellula fulva</name>
    <dbReference type="NCBI Taxonomy" id="123851"/>
    <lineage>
        <taxon>Eukaryota</taxon>
        <taxon>Metazoa</taxon>
        <taxon>Ecdysozoa</taxon>
        <taxon>Arthropoda</taxon>
        <taxon>Hexapoda</taxon>
        <taxon>Insecta</taxon>
        <taxon>Pterygota</taxon>
        <taxon>Palaeoptera</taxon>
        <taxon>Odonata</taxon>
        <taxon>Epiprocta</taxon>
        <taxon>Anisoptera</taxon>
        <taxon>Libelluloidea</taxon>
        <taxon>Libellulidae</taxon>
        <taxon>Ladona</taxon>
    </lineage>
</organism>
<feature type="region of interest" description="Disordered" evidence="7">
    <location>
        <begin position="120"/>
        <end position="167"/>
    </location>
</feature>
<evidence type="ECO:0000256" key="3">
    <source>
        <dbReference type="ARBA" id="ARBA00022884"/>
    </source>
</evidence>
<dbReference type="SMART" id="SM00360">
    <property type="entry name" value="RRM"/>
    <property type="match status" value="1"/>
</dbReference>
<evidence type="ECO:0000256" key="4">
    <source>
        <dbReference type="ARBA" id="ARBA00023242"/>
    </source>
</evidence>
<proteinExistence type="predicted"/>
<dbReference type="InterPro" id="IPR035979">
    <property type="entry name" value="RBD_domain_sf"/>
</dbReference>